<dbReference type="AlphaFoldDB" id="X0Y221"/>
<feature type="transmembrane region" description="Helical" evidence="1">
    <location>
        <begin position="13"/>
        <end position="32"/>
    </location>
</feature>
<keyword evidence="1" id="KW-0472">Membrane</keyword>
<proteinExistence type="predicted"/>
<name>X0Y221_9ZZZZ</name>
<protein>
    <submittedName>
        <fullName evidence="2">Uncharacterized protein</fullName>
    </submittedName>
</protein>
<keyword evidence="1" id="KW-1133">Transmembrane helix</keyword>
<sequence length="83" mass="9555">MIPIPNYSDFYKFITSFGLFLMIGSIIIYLLVMNSSINTIQDFALQYTPEEMSKQGYSNSTIEIIQKTYGSRMQLNSLLIKII</sequence>
<comment type="caution">
    <text evidence="2">The sequence shown here is derived from an EMBL/GenBank/DDBJ whole genome shotgun (WGS) entry which is preliminary data.</text>
</comment>
<feature type="non-terminal residue" evidence="2">
    <location>
        <position position="83"/>
    </location>
</feature>
<accession>X0Y221</accession>
<evidence type="ECO:0000256" key="1">
    <source>
        <dbReference type="SAM" id="Phobius"/>
    </source>
</evidence>
<dbReference type="EMBL" id="BARS01058606">
    <property type="protein sequence ID" value="GAG49745.1"/>
    <property type="molecule type" value="Genomic_DNA"/>
</dbReference>
<organism evidence="2">
    <name type="scientific">marine sediment metagenome</name>
    <dbReference type="NCBI Taxonomy" id="412755"/>
    <lineage>
        <taxon>unclassified sequences</taxon>
        <taxon>metagenomes</taxon>
        <taxon>ecological metagenomes</taxon>
    </lineage>
</organism>
<reference evidence="2" key="1">
    <citation type="journal article" date="2014" name="Front. Microbiol.">
        <title>High frequency of phylogenetically diverse reductive dehalogenase-homologous genes in deep subseafloor sedimentary metagenomes.</title>
        <authorList>
            <person name="Kawai M."/>
            <person name="Futagami T."/>
            <person name="Toyoda A."/>
            <person name="Takaki Y."/>
            <person name="Nishi S."/>
            <person name="Hori S."/>
            <person name="Arai W."/>
            <person name="Tsubouchi T."/>
            <person name="Morono Y."/>
            <person name="Uchiyama I."/>
            <person name="Ito T."/>
            <person name="Fujiyama A."/>
            <person name="Inagaki F."/>
            <person name="Takami H."/>
        </authorList>
    </citation>
    <scope>NUCLEOTIDE SEQUENCE</scope>
    <source>
        <strain evidence="2">Expedition CK06-06</strain>
    </source>
</reference>
<keyword evidence="1" id="KW-0812">Transmembrane</keyword>
<evidence type="ECO:0000313" key="2">
    <source>
        <dbReference type="EMBL" id="GAG49745.1"/>
    </source>
</evidence>
<gene>
    <name evidence="2" type="ORF">S01H1_85373</name>
</gene>